<feature type="transmembrane region" description="Helical" evidence="1">
    <location>
        <begin position="20"/>
        <end position="40"/>
    </location>
</feature>
<dbReference type="Proteomes" id="UP001432322">
    <property type="component" value="Unassembled WGS sequence"/>
</dbReference>
<feature type="transmembrane region" description="Helical" evidence="1">
    <location>
        <begin position="139"/>
        <end position="161"/>
    </location>
</feature>
<feature type="transmembrane region" description="Helical" evidence="1">
    <location>
        <begin position="98"/>
        <end position="118"/>
    </location>
</feature>
<evidence type="ECO:0000259" key="2">
    <source>
        <dbReference type="Pfam" id="PF10328"/>
    </source>
</evidence>
<keyword evidence="1" id="KW-0812">Transmembrane</keyword>
<evidence type="ECO:0000256" key="1">
    <source>
        <dbReference type="SAM" id="Phobius"/>
    </source>
</evidence>
<reference evidence="3" key="1">
    <citation type="submission" date="2023-10" db="EMBL/GenBank/DDBJ databases">
        <title>Genome assembly of Pristionchus species.</title>
        <authorList>
            <person name="Yoshida K."/>
            <person name="Sommer R.J."/>
        </authorList>
    </citation>
    <scope>NUCLEOTIDE SEQUENCE</scope>
    <source>
        <strain evidence="3">RS5133</strain>
    </source>
</reference>
<keyword evidence="1" id="KW-0472">Membrane</keyword>
<dbReference type="InterPro" id="IPR019430">
    <property type="entry name" value="7TM_GPCR_serpentine_rcpt_Srx"/>
</dbReference>
<protein>
    <recommendedName>
        <fullName evidence="2">7TM GPCR serpentine receptor class x (Srx) domain-containing protein</fullName>
    </recommendedName>
</protein>
<dbReference type="AlphaFoldDB" id="A0AAV5V4J2"/>
<sequence length="225" mass="25716">MNATQSVQTGIKAVVIVELSLWAMCTLFTFLMLLRLLIVLHGSKCRQQLEPNFRKLLANIVVVQSIGSSAQLFYVIPYQFLYDQASLIKAIFNIRTRIIVLAFIFKTVLNLVVACNRYTAMAFPIIQKSLWTSTRLNKLLMILWEIFPFLYLYSGASFQFVDDSICIIAVFFVCPILTLTPSMLIYCRIVCILYKTKSKHSKNMIQTIAATVATSLGKYQCYFIK</sequence>
<feature type="non-terminal residue" evidence="3">
    <location>
        <position position="225"/>
    </location>
</feature>
<feature type="domain" description="7TM GPCR serpentine receptor class x (Srx)" evidence="2">
    <location>
        <begin position="38"/>
        <end position="151"/>
    </location>
</feature>
<organism evidence="3 4">
    <name type="scientific">Pristionchus fissidentatus</name>
    <dbReference type="NCBI Taxonomy" id="1538716"/>
    <lineage>
        <taxon>Eukaryota</taxon>
        <taxon>Metazoa</taxon>
        <taxon>Ecdysozoa</taxon>
        <taxon>Nematoda</taxon>
        <taxon>Chromadorea</taxon>
        <taxon>Rhabditida</taxon>
        <taxon>Rhabditina</taxon>
        <taxon>Diplogasteromorpha</taxon>
        <taxon>Diplogasteroidea</taxon>
        <taxon>Neodiplogasteridae</taxon>
        <taxon>Pristionchus</taxon>
    </lineage>
</organism>
<gene>
    <name evidence="3" type="ORF">PFISCL1PPCAC_4494</name>
</gene>
<proteinExistence type="predicted"/>
<accession>A0AAV5V4J2</accession>
<dbReference type="EMBL" id="BTSY01000002">
    <property type="protein sequence ID" value="GMT13197.1"/>
    <property type="molecule type" value="Genomic_DNA"/>
</dbReference>
<evidence type="ECO:0000313" key="4">
    <source>
        <dbReference type="Proteomes" id="UP001432322"/>
    </source>
</evidence>
<keyword evidence="1" id="KW-1133">Transmembrane helix</keyword>
<feature type="transmembrane region" description="Helical" evidence="1">
    <location>
        <begin position="167"/>
        <end position="194"/>
    </location>
</feature>
<name>A0AAV5V4J2_9BILA</name>
<keyword evidence="4" id="KW-1185">Reference proteome</keyword>
<dbReference type="Pfam" id="PF10328">
    <property type="entry name" value="7TM_GPCR_Srx"/>
    <property type="match status" value="1"/>
</dbReference>
<evidence type="ECO:0000313" key="3">
    <source>
        <dbReference type="EMBL" id="GMT13197.1"/>
    </source>
</evidence>
<feature type="transmembrane region" description="Helical" evidence="1">
    <location>
        <begin position="56"/>
        <end position="78"/>
    </location>
</feature>
<comment type="caution">
    <text evidence="3">The sequence shown here is derived from an EMBL/GenBank/DDBJ whole genome shotgun (WGS) entry which is preliminary data.</text>
</comment>